<dbReference type="Pfam" id="PF09681">
    <property type="entry name" value="Phage_rep_org_N"/>
    <property type="match status" value="1"/>
</dbReference>
<organism evidence="3 4">
    <name type="scientific">Stecheria intestinalis</name>
    <dbReference type="NCBI Taxonomy" id="2606630"/>
    <lineage>
        <taxon>Bacteria</taxon>
        <taxon>Bacillati</taxon>
        <taxon>Bacillota</taxon>
        <taxon>Erysipelotrichia</taxon>
        <taxon>Erysipelotrichales</taxon>
        <taxon>Erysipelotrichaceae</taxon>
        <taxon>Stecheria</taxon>
    </lineage>
</organism>
<evidence type="ECO:0000259" key="2">
    <source>
        <dbReference type="Pfam" id="PF09681"/>
    </source>
</evidence>
<evidence type="ECO:0000256" key="1">
    <source>
        <dbReference type="SAM" id="MobiDB-lite"/>
    </source>
</evidence>
<comment type="caution">
    <text evidence="3">The sequence shown here is derived from an EMBL/GenBank/DDBJ whole genome shotgun (WGS) entry which is preliminary data.</text>
</comment>
<feature type="region of interest" description="Disordered" evidence="1">
    <location>
        <begin position="163"/>
        <end position="202"/>
    </location>
</feature>
<dbReference type="Proteomes" id="UP000461880">
    <property type="component" value="Unassembled WGS sequence"/>
</dbReference>
<gene>
    <name evidence="3" type="ORF">FYJ51_01690</name>
</gene>
<sequence>MGENRRFYWIKLKSTFMSSDAVDFLMGQKNGSQYVVLYQMLCLMTIHSNGRLERQLGEVIIPYDAEKIQRDTKYFSLDTVRVALELFKKLGLIYQNEEDGCLSISGYEELVGSETQSTIRSRNSREKTKALQCNAECSADATISHQICNTDIEIEKEIDKDLEKEKDKKEKASPAEAVESVSPEETRRTTEASETRGHKDGSTIDIEQAFDTFWHEYPRHDSRKAALTAFRHACTSSKVLGEIMRGLRFQNRTKFSRTEKQFVPYASTWLHQERWKDPVEDPAARAAPKACIAEADSLQKTKIVDQLTGELIEVTTVGPMK</sequence>
<protein>
    <recommendedName>
        <fullName evidence="2">Phage replisome organiser N-terminal domain-containing protein</fullName>
    </recommendedName>
</protein>
<dbReference type="AlphaFoldDB" id="A0A7X2NQE5"/>
<reference evidence="3 4" key="1">
    <citation type="submission" date="2019-08" db="EMBL/GenBank/DDBJ databases">
        <title>In-depth cultivation of the pig gut microbiome towards novel bacterial diversity and tailored functional studies.</title>
        <authorList>
            <person name="Wylensek D."/>
            <person name="Hitch T.C.A."/>
            <person name="Clavel T."/>
        </authorList>
    </citation>
    <scope>NUCLEOTIDE SEQUENCE [LARGE SCALE GENOMIC DNA]</scope>
    <source>
        <strain evidence="3 4">Oil+RF-744-GAM-WT-6</strain>
    </source>
</reference>
<keyword evidence="4" id="KW-1185">Reference proteome</keyword>
<feature type="domain" description="Phage replisome organiser N-terminal" evidence="2">
    <location>
        <begin position="9"/>
        <end position="129"/>
    </location>
</feature>
<proteinExistence type="predicted"/>
<dbReference type="RefSeq" id="WP_154502472.1">
    <property type="nucleotide sequence ID" value="NZ_VUMN01000002.1"/>
</dbReference>
<dbReference type="EMBL" id="VUMN01000002">
    <property type="protein sequence ID" value="MSS57622.1"/>
    <property type="molecule type" value="Genomic_DNA"/>
</dbReference>
<evidence type="ECO:0000313" key="3">
    <source>
        <dbReference type="EMBL" id="MSS57622.1"/>
    </source>
</evidence>
<feature type="compositionally biased region" description="Basic and acidic residues" evidence="1">
    <location>
        <begin position="184"/>
        <end position="202"/>
    </location>
</feature>
<feature type="compositionally biased region" description="Basic and acidic residues" evidence="1">
    <location>
        <begin position="163"/>
        <end position="173"/>
    </location>
</feature>
<evidence type="ECO:0000313" key="4">
    <source>
        <dbReference type="Proteomes" id="UP000461880"/>
    </source>
</evidence>
<accession>A0A7X2NQE5</accession>
<dbReference type="InterPro" id="IPR010056">
    <property type="entry name" value="Phage_rep_org__N"/>
</dbReference>
<name>A0A7X2NQE5_9FIRM</name>